<evidence type="ECO:0000259" key="2">
    <source>
        <dbReference type="Pfam" id="PF16209"/>
    </source>
</evidence>
<dbReference type="Proteomes" id="UP000265520">
    <property type="component" value="Unassembled WGS sequence"/>
</dbReference>
<keyword evidence="4" id="KW-1185">Reference proteome</keyword>
<dbReference type="PANTHER" id="PTHR24092">
    <property type="entry name" value="PROBABLE PHOSPHOLIPID-TRANSPORTING ATPASE"/>
    <property type="match status" value="1"/>
</dbReference>
<dbReference type="EMBL" id="LXQA010046761">
    <property type="protein sequence ID" value="MCI01664.1"/>
    <property type="molecule type" value="Genomic_DNA"/>
</dbReference>
<comment type="caution">
    <text evidence="3">The sequence shown here is derived from an EMBL/GenBank/DDBJ whole genome shotgun (WGS) entry which is preliminary data.</text>
</comment>
<feature type="non-terminal residue" evidence="3">
    <location>
        <position position="131"/>
    </location>
</feature>
<feature type="transmembrane region" description="Helical" evidence="1">
    <location>
        <begin position="82"/>
        <end position="100"/>
    </location>
</feature>
<sequence length="131" mass="15248">MKMKKIHFSKIYSFKFGKKTKFRREHSQIGRQGYSRVVLCNELQDSFESDLIRNYADNSVRSTKYTVASFFPKSLFEQFRRIANFYFLVVGILAFTKLAPYTAVSAILPLCIIVGATMVKEGIEDLRRKKQ</sequence>
<reference evidence="3 4" key="1">
    <citation type="journal article" date="2018" name="Front. Plant Sci.">
        <title>Red Clover (Trifolium pratense) and Zigzag Clover (T. medium) - A Picture of Genomic Similarities and Differences.</title>
        <authorList>
            <person name="Dluhosova J."/>
            <person name="Istvanek J."/>
            <person name="Nedelnik J."/>
            <person name="Repkova J."/>
        </authorList>
    </citation>
    <scope>NUCLEOTIDE SEQUENCE [LARGE SCALE GENOMIC DNA]</scope>
    <source>
        <strain evidence="4">cv. 10/8</strain>
        <tissue evidence="3">Leaf</tissue>
    </source>
</reference>
<feature type="domain" description="P-type ATPase N-terminal" evidence="2">
    <location>
        <begin position="52"/>
        <end position="106"/>
    </location>
</feature>
<keyword evidence="1" id="KW-0472">Membrane</keyword>
<dbReference type="InterPro" id="IPR023298">
    <property type="entry name" value="ATPase_P-typ_TM_dom_sf"/>
</dbReference>
<evidence type="ECO:0000313" key="4">
    <source>
        <dbReference type="Proteomes" id="UP000265520"/>
    </source>
</evidence>
<dbReference type="SUPFAM" id="SSF81665">
    <property type="entry name" value="Calcium ATPase, transmembrane domain M"/>
    <property type="match status" value="1"/>
</dbReference>
<dbReference type="GO" id="GO:0005886">
    <property type="term" value="C:plasma membrane"/>
    <property type="evidence" value="ECO:0007669"/>
    <property type="project" value="TreeGrafter"/>
</dbReference>
<dbReference type="PANTHER" id="PTHR24092:SF160">
    <property type="entry name" value="PHOSPHOLIPID-TRANSPORTING ATPASE"/>
    <property type="match status" value="1"/>
</dbReference>
<dbReference type="Pfam" id="PF16209">
    <property type="entry name" value="PhoLip_ATPase_N"/>
    <property type="match status" value="1"/>
</dbReference>
<dbReference type="GO" id="GO:0140326">
    <property type="term" value="F:ATPase-coupled intramembrane lipid transporter activity"/>
    <property type="evidence" value="ECO:0007669"/>
    <property type="project" value="TreeGrafter"/>
</dbReference>
<dbReference type="InterPro" id="IPR032631">
    <property type="entry name" value="P-type_ATPase_N"/>
</dbReference>
<proteinExistence type="predicted"/>
<name>A0A392NQK2_9FABA</name>
<evidence type="ECO:0000313" key="3">
    <source>
        <dbReference type="EMBL" id="MCI01664.1"/>
    </source>
</evidence>
<evidence type="ECO:0000256" key="1">
    <source>
        <dbReference type="SAM" id="Phobius"/>
    </source>
</evidence>
<keyword evidence="1" id="KW-1133">Transmembrane helix</keyword>
<keyword evidence="1" id="KW-0812">Transmembrane</keyword>
<dbReference type="AlphaFoldDB" id="A0A392NQK2"/>
<accession>A0A392NQK2</accession>
<organism evidence="3 4">
    <name type="scientific">Trifolium medium</name>
    <dbReference type="NCBI Taxonomy" id="97028"/>
    <lineage>
        <taxon>Eukaryota</taxon>
        <taxon>Viridiplantae</taxon>
        <taxon>Streptophyta</taxon>
        <taxon>Embryophyta</taxon>
        <taxon>Tracheophyta</taxon>
        <taxon>Spermatophyta</taxon>
        <taxon>Magnoliopsida</taxon>
        <taxon>eudicotyledons</taxon>
        <taxon>Gunneridae</taxon>
        <taxon>Pentapetalae</taxon>
        <taxon>rosids</taxon>
        <taxon>fabids</taxon>
        <taxon>Fabales</taxon>
        <taxon>Fabaceae</taxon>
        <taxon>Papilionoideae</taxon>
        <taxon>50 kb inversion clade</taxon>
        <taxon>NPAAA clade</taxon>
        <taxon>Hologalegina</taxon>
        <taxon>IRL clade</taxon>
        <taxon>Trifolieae</taxon>
        <taxon>Trifolium</taxon>
    </lineage>
</organism>
<protein>
    <submittedName>
        <fullName evidence="3">Phospholipid-transporting ATPase 9-like</fullName>
    </submittedName>
</protein>
<dbReference type="GO" id="GO:0045332">
    <property type="term" value="P:phospholipid translocation"/>
    <property type="evidence" value="ECO:0007669"/>
    <property type="project" value="TreeGrafter"/>
</dbReference>